<dbReference type="InterPro" id="IPR001455">
    <property type="entry name" value="TusA-like"/>
</dbReference>
<dbReference type="CDD" id="cd00291">
    <property type="entry name" value="SirA_YedF_YeeD"/>
    <property type="match status" value="1"/>
</dbReference>
<evidence type="ECO:0000259" key="2">
    <source>
        <dbReference type="Pfam" id="PF01206"/>
    </source>
</evidence>
<dbReference type="SUPFAM" id="SSF64307">
    <property type="entry name" value="SirA-like"/>
    <property type="match status" value="1"/>
</dbReference>
<accession>A0ABN1IQF3</accession>
<dbReference type="EMBL" id="BAAACF010000001">
    <property type="protein sequence ID" value="GAA0719270.1"/>
    <property type="molecule type" value="Genomic_DNA"/>
</dbReference>
<name>A0ABN1IQF3_9CLOT</name>
<dbReference type="Gene3D" id="3.30.110.40">
    <property type="entry name" value="TusA-like domain"/>
    <property type="match status" value="1"/>
</dbReference>
<dbReference type="InterPro" id="IPR036868">
    <property type="entry name" value="TusA-like_sf"/>
</dbReference>
<keyword evidence="4" id="KW-1185">Reference proteome</keyword>
<protein>
    <submittedName>
        <fullName evidence="3">Sulfurtransferase TusA family protein</fullName>
    </submittedName>
</protein>
<evidence type="ECO:0000313" key="4">
    <source>
        <dbReference type="Proteomes" id="UP001500339"/>
    </source>
</evidence>
<feature type="domain" description="UPF0033" evidence="2">
    <location>
        <begin position="4"/>
        <end position="73"/>
    </location>
</feature>
<sequence>MKEIKLDCLDEICPIPLLKANKELERLRIGDILILHTNHSCSIANVVEWAKKHSYPVDYIEIGDGEWEIFIEKIK</sequence>
<dbReference type="RefSeq" id="WP_343766712.1">
    <property type="nucleotide sequence ID" value="NZ_BAAACF010000001.1"/>
</dbReference>
<proteinExistence type="inferred from homology"/>
<organism evidence="3 4">
    <name type="scientific">Clostridium malenominatum</name>
    <dbReference type="NCBI Taxonomy" id="1539"/>
    <lineage>
        <taxon>Bacteria</taxon>
        <taxon>Bacillati</taxon>
        <taxon>Bacillota</taxon>
        <taxon>Clostridia</taxon>
        <taxon>Eubacteriales</taxon>
        <taxon>Clostridiaceae</taxon>
        <taxon>Clostridium</taxon>
    </lineage>
</organism>
<dbReference type="PANTHER" id="PTHR33279:SF6">
    <property type="entry name" value="SULFUR CARRIER PROTEIN YEDF-RELATED"/>
    <property type="match status" value="1"/>
</dbReference>
<gene>
    <name evidence="3" type="ORF">GCM10008905_07050</name>
</gene>
<comment type="caution">
    <text evidence="3">The sequence shown here is derived from an EMBL/GenBank/DDBJ whole genome shotgun (WGS) entry which is preliminary data.</text>
</comment>
<dbReference type="Pfam" id="PF01206">
    <property type="entry name" value="TusA"/>
    <property type="match status" value="1"/>
</dbReference>
<dbReference type="PANTHER" id="PTHR33279">
    <property type="entry name" value="SULFUR CARRIER PROTEIN YEDF-RELATED"/>
    <property type="match status" value="1"/>
</dbReference>
<evidence type="ECO:0000313" key="3">
    <source>
        <dbReference type="EMBL" id="GAA0719270.1"/>
    </source>
</evidence>
<comment type="similarity">
    <text evidence="1">Belongs to the sulfur carrier protein TusA family.</text>
</comment>
<dbReference type="Proteomes" id="UP001500339">
    <property type="component" value="Unassembled WGS sequence"/>
</dbReference>
<reference evidence="3 4" key="1">
    <citation type="journal article" date="2019" name="Int. J. Syst. Evol. Microbiol.">
        <title>The Global Catalogue of Microorganisms (GCM) 10K type strain sequencing project: providing services to taxonomists for standard genome sequencing and annotation.</title>
        <authorList>
            <consortium name="The Broad Institute Genomics Platform"/>
            <consortium name="The Broad Institute Genome Sequencing Center for Infectious Disease"/>
            <person name="Wu L."/>
            <person name="Ma J."/>
        </authorList>
    </citation>
    <scope>NUCLEOTIDE SEQUENCE [LARGE SCALE GENOMIC DNA]</scope>
    <source>
        <strain evidence="3 4">JCM 1405</strain>
    </source>
</reference>
<evidence type="ECO:0000256" key="1">
    <source>
        <dbReference type="ARBA" id="ARBA00008984"/>
    </source>
</evidence>